<keyword evidence="1" id="KW-1133">Transmembrane helix</keyword>
<evidence type="ECO:0000256" key="1">
    <source>
        <dbReference type="SAM" id="Phobius"/>
    </source>
</evidence>
<feature type="transmembrane region" description="Helical" evidence="1">
    <location>
        <begin position="310"/>
        <end position="330"/>
    </location>
</feature>
<evidence type="ECO:0000313" key="3">
    <source>
        <dbReference type="Proteomes" id="UP001054820"/>
    </source>
</evidence>
<dbReference type="EMBL" id="AP024202">
    <property type="protein sequence ID" value="BCN92702.1"/>
    <property type="molecule type" value="Genomic_DNA"/>
</dbReference>
<feature type="transmembrane region" description="Helical" evidence="1">
    <location>
        <begin position="137"/>
        <end position="155"/>
    </location>
</feature>
<feature type="transmembrane region" description="Helical" evidence="1">
    <location>
        <begin position="206"/>
        <end position="229"/>
    </location>
</feature>
<accession>A0ABN6CXQ5</accession>
<keyword evidence="1" id="KW-0472">Membrane</keyword>
<feature type="transmembrane region" description="Helical" evidence="1">
    <location>
        <begin position="83"/>
        <end position="102"/>
    </location>
</feature>
<evidence type="ECO:0008006" key="4">
    <source>
        <dbReference type="Google" id="ProtNLM"/>
    </source>
</evidence>
<evidence type="ECO:0000313" key="2">
    <source>
        <dbReference type="EMBL" id="BCN92702.1"/>
    </source>
</evidence>
<feature type="transmembrane region" description="Helical" evidence="1">
    <location>
        <begin position="336"/>
        <end position="355"/>
    </location>
</feature>
<feature type="transmembrane region" description="Helical" evidence="1">
    <location>
        <begin position="37"/>
        <end position="63"/>
    </location>
</feature>
<feature type="transmembrane region" description="Helical" evidence="1">
    <location>
        <begin position="241"/>
        <end position="259"/>
    </location>
</feature>
<name>A0ABN6CXQ5_9GAMM</name>
<feature type="transmembrane region" description="Helical" evidence="1">
    <location>
        <begin position="114"/>
        <end position="131"/>
    </location>
</feature>
<reference evidence="2" key="1">
    <citation type="journal article" date="2022" name="Arch. Microbiol.">
        <title>Thiomicrorhabdus immobilis sp. nov., a mesophilic sulfur-oxidizing bacterium isolated from sediment of a brackish lake in northern Japan.</title>
        <authorList>
            <person name="Kojima H."/>
            <person name="Mochizuki J."/>
            <person name="Kanda M."/>
            <person name="Watanabe T."/>
            <person name="Fukui M."/>
        </authorList>
    </citation>
    <scope>NUCLEOTIDE SEQUENCE</scope>
    <source>
        <strain evidence="2">Am19</strain>
    </source>
</reference>
<keyword evidence="1" id="KW-0812">Transmembrane</keyword>
<protein>
    <recommendedName>
        <fullName evidence="4">Oligosaccharide repeat unit polymerase</fullName>
    </recommendedName>
</protein>
<organism evidence="2 3">
    <name type="scientific">Thiomicrorhabdus immobilis</name>
    <dbReference type="NCBI Taxonomy" id="2791037"/>
    <lineage>
        <taxon>Bacteria</taxon>
        <taxon>Pseudomonadati</taxon>
        <taxon>Pseudomonadota</taxon>
        <taxon>Gammaproteobacteria</taxon>
        <taxon>Thiotrichales</taxon>
        <taxon>Piscirickettsiaceae</taxon>
        <taxon>Thiomicrorhabdus</taxon>
    </lineage>
</organism>
<gene>
    <name evidence="2" type="ORF">THMIRHAM_04870</name>
</gene>
<dbReference type="Proteomes" id="UP001054820">
    <property type="component" value="Chromosome"/>
</dbReference>
<feature type="transmembrane region" description="Helical" evidence="1">
    <location>
        <begin position="279"/>
        <end position="298"/>
    </location>
</feature>
<keyword evidence="3" id="KW-1185">Reference proteome</keyword>
<proteinExistence type="predicted"/>
<sequence>MSLMFLFALGVKFVKYLPFKNISTGDMLYVQQPGKRVLNFLFVLGVLGVVLKFFEHIFLHSAFSYSSLFEYKMSRMYSELNSGGLGVLSALLYPFGLVVLIFQINGRYFRNKIKVLFVWLVGVYWFFDALIMSSMTAIVYVFSMVFVAHVIANGLKGNQTNIPFFRVLLLTVLTISYFVYLTFFRVDVDFISVSLESKALFPNFEVNSVFLFSLLNFLHYVVHGVVEWFRLFNHVGLSNYYFGMYEFYPFVKLFAFLGFEVPTFSELASVAHKTGVYTSFWGPFILDFGALSFGMAFFSGIVSSYFYKGLFSGNLSSLLIYPVIAMQIIFSPIINIFSGVIIYYLLSAIISVFLIKTLSKRIVH</sequence>
<feature type="transmembrane region" description="Helical" evidence="1">
    <location>
        <begin position="167"/>
        <end position="186"/>
    </location>
</feature>